<evidence type="ECO:0000313" key="1">
    <source>
        <dbReference type="EMBL" id="SVB66289.1"/>
    </source>
</evidence>
<sequence length="106" mass="12571">MNKLLFIKMQNSKFLFSLCFLFCCFVSAQEIRSNQGLNTFCNKYPSPEILMSMVPEKQQKFMKSLAKFAFQYKTSPNSVEQFLLRQKRQEFLAGQIKDRVFMEWIG</sequence>
<dbReference type="EMBL" id="UINC01051756">
    <property type="protein sequence ID" value="SVB66289.1"/>
    <property type="molecule type" value="Genomic_DNA"/>
</dbReference>
<name>A0A382FUG5_9ZZZZ</name>
<accession>A0A382FUG5</accession>
<protein>
    <submittedName>
        <fullName evidence="1">Uncharacterized protein</fullName>
    </submittedName>
</protein>
<reference evidence="1" key="1">
    <citation type="submission" date="2018-05" db="EMBL/GenBank/DDBJ databases">
        <authorList>
            <person name="Lanie J.A."/>
            <person name="Ng W.-L."/>
            <person name="Kazmierczak K.M."/>
            <person name="Andrzejewski T.M."/>
            <person name="Davidsen T.M."/>
            <person name="Wayne K.J."/>
            <person name="Tettelin H."/>
            <person name="Glass J.I."/>
            <person name="Rusch D."/>
            <person name="Podicherti R."/>
            <person name="Tsui H.-C.T."/>
            <person name="Winkler M.E."/>
        </authorList>
    </citation>
    <scope>NUCLEOTIDE SEQUENCE</scope>
</reference>
<organism evidence="1">
    <name type="scientific">marine metagenome</name>
    <dbReference type="NCBI Taxonomy" id="408172"/>
    <lineage>
        <taxon>unclassified sequences</taxon>
        <taxon>metagenomes</taxon>
        <taxon>ecological metagenomes</taxon>
    </lineage>
</organism>
<gene>
    <name evidence="1" type="ORF">METZ01_LOCUS219143</name>
</gene>
<feature type="non-terminal residue" evidence="1">
    <location>
        <position position="106"/>
    </location>
</feature>
<proteinExistence type="predicted"/>
<dbReference type="AlphaFoldDB" id="A0A382FUG5"/>